<evidence type="ECO:0000256" key="1">
    <source>
        <dbReference type="SAM" id="Phobius"/>
    </source>
</evidence>
<evidence type="ECO:0000313" key="3">
    <source>
        <dbReference type="EMBL" id="CCE91596.1"/>
    </source>
</evidence>
<dbReference type="HOGENOM" id="CLU_1548694_0_0_1"/>
<accession>G8ZSK2</accession>
<dbReference type="eggNOG" id="ENOG502SY8X">
    <property type="taxonomic scope" value="Eukaryota"/>
</dbReference>
<reference evidence="3 4" key="1">
    <citation type="journal article" date="2011" name="Proc. Natl. Acad. Sci. U.S.A.">
        <title>Evolutionary erosion of yeast sex chromosomes by mating-type switching accidents.</title>
        <authorList>
            <person name="Gordon J.L."/>
            <person name="Armisen D."/>
            <person name="Proux-Wera E."/>
            <person name="Oheigeartaigh S.S."/>
            <person name="Byrne K.P."/>
            <person name="Wolfe K.H."/>
        </authorList>
    </citation>
    <scope>NUCLEOTIDE SEQUENCE [LARGE SCALE GENOMIC DNA]</scope>
    <source>
        <strain evidence="4">ATCC 10662 / CBS 1146 / NBRC 0425 / NCYC 2629 / NRRL Y-866</strain>
    </source>
</reference>
<feature type="signal peptide" evidence="2">
    <location>
        <begin position="1"/>
        <end position="30"/>
    </location>
</feature>
<keyword evidence="1" id="KW-0472">Membrane</keyword>
<evidence type="ECO:0008006" key="5">
    <source>
        <dbReference type="Google" id="ProtNLM"/>
    </source>
</evidence>
<feature type="transmembrane region" description="Helical" evidence="1">
    <location>
        <begin position="152"/>
        <end position="171"/>
    </location>
</feature>
<dbReference type="RefSeq" id="XP_003680807.1">
    <property type="nucleotide sequence ID" value="XM_003680759.1"/>
</dbReference>
<dbReference type="EMBL" id="HE616745">
    <property type="protein sequence ID" value="CCE91596.1"/>
    <property type="molecule type" value="Genomic_DNA"/>
</dbReference>
<dbReference type="TCDB" id="1.C.6.2.1">
    <property type="family name" value="the yeast killer toxin k1 (ykt-k1) family"/>
</dbReference>
<dbReference type="Proteomes" id="UP000005627">
    <property type="component" value="Chromosome 4"/>
</dbReference>
<evidence type="ECO:0000313" key="4">
    <source>
        <dbReference type="Proteomes" id="UP000005627"/>
    </source>
</evidence>
<sequence length="173" mass="19637">MIKPTSTRLVFVLILIVCLSISASRPVADAQPLEKRTNWYYHSISCAAQGLFAYFRVDQPIWFKVQWWGVMTAENGGFIDTADQAWSACNACQRDNKISQGDCRGEVKSLLKMAIMNVVKVTVGWATTSGVNPIMFVDGQNRRKRDLHQRTTTRRCPCLLTLLCLIVYYLLLK</sequence>
<dbReference type="InParanoid" id="G8ZSK2"/>
<dbReference type="AlphaFoldDB" id="G8ZSK2"/>
<keyword evidence="4" id="KW-1185">Reference proteome</keyword>
<gene>
    <name evidence="3" type="primary">TDEL0D00120</name>
    <name evidence="3" type="ORF">TDEL_0D00120</name>
</gene>
<keyword evidence="1" id="KW-0812">Transmembrane</keyword>
<dbReference type="GeneID" id="11502031"/>
<proteinExistence type="predicted"/>
<protein>
    <recommendedName>
        <fullName evidence="5">Killer toxin Kp4 domain-containing protein</fullName>
    </recommendedName>
</protein>
<dbReference type="OrthoDB" id="4071755at2759"/>
<keyword evidence="2" id="KW-0732">Signal</keyword>
<name>G8ZSK2_TORDE</name>
<dbReference type="KEGG" id="tdl:TDEL_0D00120"/>
<evidence type="ECO:0000256" key="2">
    <source>
        <dbReference type="SAM" id="SignalP"/>
    </source>
</evidence>
<feature type="chain" id="PRO_5003519581" description="Killer toxin Kp4 domain-containing protein" evidence="2">
    <location>
        <begin position="31"/>
        <end position="173"/>
    </location>
</feature>
<keyword evidence="1" id="KW-1133">Transmembrane helix</keyword>
<organism evidence="3 4">
    <name type="scientific">Torulaspora delbrueckii</name>
    <name type="common">Yeast</name>
    <name type="synonym">Candida colliculosa</name>
    <dbReference type="NCBI Taxonomy" id="4950"/>
    <lineage>
        <taxon>Eukaryota</taxon>
        <taxon>Fungi</taxon>
        <taxon>Dikarya</taxon>
        <taxon>Ascomycota</taxon>
        <taxon>Saccharomycotina</taxon>
        <taxon>Saccharomycetes</taxon>
        <taxon>Saccharomycetales</taxon>
        <taxon>Saccharomycetaceae</taxon>
        <taxon>Torulaspora</taxon>
    </lineage>
</organism>